<evidence type="ECO:0000313" key="3">
    <source>
        <dbReference type="EMBL" id="WTS13260.1"/>
    </source>
</evidence>
<name>A0AAU1U5Q3_9ACTN</name>
<dbReference type="EMBL" id="CP108195">
    <property type="protein sequence ID" value="WTS13260.1"/>
    <property type="molecule type" value="Genomic_DNA"/>
</dbReference>
<keyword evidence="3" id="KW-0067">ATP-binding</keyword>
<feature type="chain" id="PRO_5043345209" evidence="2">
    <location>
        <begin position="33"/>
        <end position="152"/>
    </location>
</feature>
<sequence>MSLPLTRRIARAALLIAAGAAPVVGAAGSASAVDLPATPNVGGLTALDGANVGNTVDGAAKNVSGLAGDTGSKAVKKAVPTVGKAVGRSAKTATPAAQKAAGDVAGSAGDVVGQTTGAASDGSLPTGALGSGLPTGALPATGELPTQGLPLS</sequence>
<gene>
    <name evidence="3" type="ORF">OHU69_20745</name>
</gene>
<feature type="compositionally biased region" description="Low complexity" evidence="1">
    <location>
        <begin position="90"/>
        <end position="113"/>
    </location>
</feature>
<protein>
    <submittedName>
        <fullName evidence="3">ATP-binding protein</fullName>
    </submittedName>
</protein>
<accession>A0AAU1U5Q3</accession>
<reference evidence="3" key="1">
    <citation type="submission" date="2022-10" db="EMBL/GenBank/DDBJ databases">
        <title>The complete genomes of actinobacterial strains from the NBC collection.</title>
        <authorList>
            <person name="Joergensen T.S."/>
            <person name="Alvarez Arevalo M."/>
            <person name="Sterndorff E.B."/>
            <person name="Faurdal D."/>
            <person name="Vuksanovic O."/>
            <person name="Mourched A.-S."/>
            <person name="Charusanti P."/>
            <person name="Shaw S."/>
            <person name="Blin K."/>
            <person name="Weber T."/>
        </authorList>
    </citation>
    <scope>NUCLEOTIDE SEQUENCE</scope>
    <source>
        <strain evidence="3">NBC_00119</strain>
    </source>
</reference>
<dbReference type="GO" id="GO:0005524">
    <property type="term" value="F:ATP binding"/>
    <property type="evidence" value="ECO:0007669"/>
    <property type="project" value="UniProtKB-KW"/>
</dbReference>
<keyword evidence="2" id="KW-0732">Signal</keyword>
<feature type="region of interest" description="Disordered" evidence="1">
    <location>
        <begin position="84"/>
        <end position="152"/>
    </location>
</feature>
<evidence type="ECO:0000256" key="1">
    <source>
        <dbReference type="SAM" id="MobiDB-lite"/>
    </source>
</evidence>
<proteinExistence type="predicted"/>
<evidence type="ECO:0000256" key="2">
    <source>
        <dbReference type="SAM" id="SignalP"/>
    </source>
</evidence>
<dbReference type="AlphaFoldDB" id="A0AAU1U5Q3"/>
<organism evidence="3">
    <name type="scientific">Streptomyces sp. NBC_00119</name>
    <dbReference type="NCBI Taxonomy" id="2975659"/>
    <lineage>
        <taxon>Bacteria</taxon>
        <taxon>Bacillati</taxon>
        <taxon>Actinomycetota</taxon>
        <taxon>Actinomycetes</taxon>
        <taxon>Kitasatosporales</taxon>
        <taxon>Streptomycetaceae</taxon>
        <taxon>Streptomyces</taxon>
    </lineage>
</organism>
<feature type="signal peptide" evidence="2">
    <location>
        <begin position="1"/>
        <end position="32"/>
    </location>
</feature>
<keyword evidence="3" id="KW-0547">Nucleotide-binding</keyword>